<dbReference type="Proteomes" id="UP000095285">
    <property type="component" value="Unassembled WGS sequence"/>
</dbReference>
<proteinExistence type="predicted"/>
<dbReference type="CTD" id="9949028"/>
<name>A0A1I7V8M0_LOALO</name>
<sequence>MSHKLVKRQCSCQPSSCRCTSIQLVLQISCFCPQTCKCPSPIPPPYHPPITYPIPTTTLPPVTYTLPPITPVPVVPVGPTQSPYCCILFICASCGSYGGTYGGLQPSSQYSPPSSQYYLPPSTGYQYPPQSPSVYQYPVVKHYQLPTGQTSYGYPTTTSTCSIGFTICLGGSFCCKN</sequence>
<dbReference type="GeneID" id="9949028"/>
<evidence type="ECO:0000313" key="2">
    <source>
        <dbReference type="Proteomes" id="UP000095285"/>
    </source>
</evidence>
<organism evidence="2 3">
    <name type="scientific">Loa loa</name>
    <name type="common">Eye worm</name>
    <name type="synonym">Filaria loa</name>
    <dbReference type="NCBI Taxonomy" id="7209"/>
    <lineage>
        <taxon>Eukaryota</taxon>
        <taxon>Metazoa</taxon>
        <taxon>Ecdysozoa</taxon>
        <taxon>Nematoda</taxon>
        <taxon>Chromadorea</taxon>
        <taxon>Rhabditida</taxon>
        <taxon>Spirurina</taxon>
        <taxon>Spiruromorpha</taxon>
        <taxon>Filarioidea</taxon>
        <taxon>Onchocercidae</taxon>
        <taxon>Loa</taxon>
    </lineage>
</organism>
<dbReference type="EMBL" id="JH712438">
    <property type="protein sequence ID" value="EFO16932.1"/>
    <property type="molecule type" value="Genomic_DNA"/>
</dbReference>
<dbReference type="OMA" id="YCCILFI"/>
<keyword evidence="2" id="KW-1185">Reference proteome</keyword>
<dbReference type="OrthoDB" id="5872524at2759"/>
<dbReference type="RefSeq" id="XP_003147138.1">
    <property type="nucleotide sequence ID" value="XM_003147090.1"/>
</dbReference>
<accession>A0A1S0TMP8</accession>
<evidence type="ECO:0000313" key="3">
    <source>
        <dbReference type="WBParaSite" id="EN70_11048"/>
    </source>
</evidence>
<protein>
    <submittedName>
        <fullName evidence="3">Cysteine-rich and transmembrane domain-containing protein WIH2-like</fullName>
    </submittedName>
</protein>
<gene>
    <name evidence="1 3" type="ORF">LOAG_11572</name>
</gene>
<reference evidence="3" key="2">
    <citation type="submission" date="2016-11" db="UniProtKB">
        <authorList>
            <consortium name="WormBaseParasite"/>
        </authorList>
    </citation>
    <scope>IDENTIFICATION</scope>
</reference>
<dbReference type="AlphaFoldDB" id="A0A1I7V8M0"/>
<accession>A0A1I7V8M0</accession>
<dbReference type="KEGG" id="loa:LOAG_11572"/>
<reference evidence="1 2" key="1">
    <citation type="submission" date="2012-04" db="EMBL/GenBank/DDBJ databases">
        <title>The Genome Sequence of Loa loa.</title>
        <authorList>
            <consortium name="The Broad Institute Genome Sequencing Platform"/>
            <consortium name="Broad Institute Genome Sequencing Center for Infectious Disease"/>
            <person name="Nutman T.B."/>
            <person name="Fink D.L."/>
            <person name="Russ C."/>
            <person name="Young S."/>
            <person name="Zeng Q."/>
            <person name="Gargeya S."/>
            <person name="Alvarado L."/>
            <person name="Berlin A."/>
            <person name="Chapman S.B."/>
            <person name="Chen Z."/>
            <person name="Freedman E."/>
            <person name="Gellesch M."/>
            <person name="Goldberg J."/>
            <person name="Griggs A."/>
            <person name="Gujja S."/>
            <person name="Heilman E.R."/>
            <person name="Heiman D."/>
            <person name="Howarth C."/>
            <person name="Mehta T."/>
            <person name="Neiman D."/>
            <person name="Pearson M."/>
            <person name="Roberts A."/>
            <person name="Saif S."/>
            <person name="Shea T."/>
            <person name="Shenoy N."/>
            <person name="Sisk P."/>
            <person name="Stolte C."/>
            <person name="Sykes S."/>
            <person name="White J."/>
            <person name="Yandava C."/>
            <person name="Haas B."/>
            <person name="Henn M.R."/>
            <person name="Nusbaum C."/>
            <person name="Birren B."/>
        </authorList>
    </citation>
    <scope>NUCLEOTIDE SEQUENCE [LARGE SCALE GENOMIC DNA]</scope>
</reference>
<dbReference type="WBParaSite" id="EN70_11048">
    <property type="protein sequence ID" value="EN70_11048"/>
    <property type="gene ID" value="EN70_11048"/>
</dbReference>
<evidence type="ECO:0000313" key="1">
    <source>
        <dbReference type="EMBL" id="EFO16932.1"/>
    </source>
</evidence>